<dbReference type="Proteomes" id="UP000828390">
    <property type="component" value="Unassembled WGS sequence"/>
</dbReference>
<dbReference type="EMBL" id="JAIWYP010000003">
    <property type="protein sequence ID" value="KAH3844492.1"/>
    <property type="molecule type" value="Genomic_DNA"/>
</dbReference>
<feature type="chain" id="PRO_5038934685" evidence="1">
    <location>
        <begin position="21"/>
        <end position="76"/>
    </location>
</feature>
<keyword evidence="3" id="KW-1185">Reference proteome</keyword>
<feature type="signal peptide" evidence="1">
    <location>
        <begin position="1"/>
        <end position="20"/>
    </location>
</feature>
<sequence>MASISFKIIALTALVAMVHGFHSEKNHPMPGGKFPIGSDDLSVEKVAQFAANDIGSEYTLDSVEDAQKAVRSLNIL</sequence>
<reference evidence="2" key="2">
    <citation type="submission" date="2020-11" db="EMBL/GenBank/DDBJ databases">
        <authorList>
            <person name="McCartney M.A."/>
            <person name="Auch B."/>
            <person name="Kono T."/>
            <person name="Mallez S."/>
            <person name="Becker A."/>
            <person name="Gohl D.M."/>
            <person name="Silverstein K.A.T."/>
            <person name="Koren S."/>
            <person name="Bechman K.B."/>
            <person name="Herman A."/>
            <person name="Abrahante J.E."/>
            <person name="Garbe J."/>
        </authorList>
    </citation>
    <scope>NUCLEOTIDE SEQUENCE</scope>
    <source>
        <strain evidence="2">Duluth1</strain>
        <tissue evidence="2">Whole animal</tissue>
    </source>
</reference>
<keyword evidence="1" id="KW-0732">Signal</keyword>
<proteinExistence type="predicted"/>
<evidence type="ECO:0000313" key="2">
    <source>
        <dbReference type="EMBL" id="KAH3844492.1"/>
    </source>
</evidence>
<evidence type="ECO:0000313" key="3">
    <source>
        <dbReference type="Proteomes" id="UP000828390"/>
    </source>
</evidence>
<dbReference type="AlphaFoldDB" id="A0A9D4KR08"/>
<reference evidence="2" key="1">
    <citation type="journal article" date="2019" name="bioRxiv">
        <title>The Genome of the Zebra Mussel, Dreissena polymorpha: A Resource for Invasive Species Research.</title>
        <authorList>
            <person name="McCartney M.A."/>
            <person name="Auch B."/>
            <person name="Kono T."/>
            <person name="Mallez S."/>
            <person name="Zhang Y."/>
            <person name="Obille A."/>
            <person name="Becker A."/>
            <person name="Abrahante J.E."/>
            <person name="Garbe J."/>
            <person name="Badalamenti J.P."/>
            <person name="Herman A."/>
            <person name="Mangelson H."/>
            <person name="Liachko I."/>
            <person name="Sullivan S."/>
            <person name="Sone E.D."/>
            <person name="Koren S."/>
            <person name="Silverstein K.A.T."/>
            <person name="Beckman K.B."/>
            <person name="Gohl D.M."/>
        </authorList>
    </citation>
    <scope>NUCLEOTIDE SEQUENCE</scope>
    <source>
        <strain evidence="2">Duluth1</strain>
        <tissue evidence="2">Whole animal</tissue>
    </source>
</reference>
<organism evidence="2 3">
    <name type="scientific">Dreissena polymorpha</name>
    <name type="common">Zebra mussel</name>
    <name type="synonym">Mytilus polymorpha</name>
    <dbReference type="NCBI Taxonomy" id="45954"/>
    <lineage>
        <taxon>Eukaryota</taxon>
        <taxon>Metazoa</taxon>
        <taxon>Spiralia</taxon>
        <taxon>Lophotrochozoa</taxon>
        <taxon>Mollusca</taxon>
        <taxon>Bivalvia</taxon>
        <taxon>Autobranchia</taxon>
        <taxon>Heteroconchia</taxon>
        <taxon>Euheterodonta</taxon>
        <taxon>Imparidentia</taxon>
        <taxon>Neoheterodontei</taxon>
        <taxon>Myida</taxon>
        <taxon>Dreissenoidea</taxon>
        <taxon>Dreissenidae</taxon>
        <taxon>Dreissena</taxon>
    </lineage>
</organism>
<gene>
    <name evidence="2" type="ORF">DPMN_086750</name>
</gene>
<protein>
    <submittedName>
        <fullName evidence="2">Uncharacterized protein</fullName>
    </submittedName>
</protein>
<evidence type="ECO:0000256" key="1">
    <source>
        <dbReference type="SAM" id="SignalP"/>
    </source>
</evidence>
<accession>A0A9D4KR08</accession>
<name>A0A9D4KR08_DREPO</name>
<comment type="caution">
    <text evidence="2">The sequence shown here is derived from an EMBL/GenBank/DDBJ whole genome shotgun (WGS) entry which is preliminary data.</text>
</comment>